<comment type="similarity">
    <text evidence="2">Belongs to the glycosyltransferase 2 family.</text>
</comment>
<evidence type="ECO:0000256" key="9">
    <source>
        <dbReference type="ARBA" id="ARBA00048997"/>
    </source>
</evidence>
<keyword evidence="4 11" id="KW-0808">Transferase</keyword>
<proteinExistence type="inferred from homology"/>
<comment type="catalytic activity">
    <reaction evidence="9">
        <text>an NDP-alpha-D-glucose + (2R)-3-phosphoglycerate = (2R)-2-O-(alpha-D-glucopyranosyl)-3-phospho-glycerate + a ribonucleoside 5'-diphosphate + H(+)</text>
        <dbReference type="Rhea" id="RHEA:47244"/>
        <dbReference type="ChEBI" id="CHEBI:15378"/>
        <dbReference type="ChEBI" id="CHEBI:57930"/>
        <dbReference type="ChEBI" id="CHEBI:58272"/>
        <dbReference type="ChEBI" id="CHEBI:62600"/>
        <dbReference type="ChEBI" id="CHEBI:76533"/>
        <dbReference type="EC" id="2.4.1.266"/>
    </reaction>
    <physiologicalReaction direction="left-to-right" evidence="9">
        <dbReference type="Rhea" id="RHEA:47245"/>
    </physiologicalReaction>
</comment>
<evidence type="ECO:0000256" key="5">
    <source>
        <dbReference type="ARBA" id="ARBA00022842"/>
    </source>
</evidence>
<dbReference type="HOGENOM" id="CLU_033536_6_0_9"/>
<dbReference type="Pfam" id="PF00535">
    <property type="entry name" value="Glycos_transf_2"/>
    <property type="match status" value="1"/>
</dbReference>
<sequence length="224" mass="24272">MRKKVSVLIPAYNEAKYIFQTVAAVKKIPEVDEVFVIDDASTDNTSELAKKAGAEVLTLRENHGKGGALNKGIALATGDVIALIDGDVGETASEVRKLIMPVIEGKADMTIARFPKAKKKGGFGLVKGLARNGIKLLTGLEMAAPLSGQRAMTREVIRAIGRFSSGYGVEVGLTIDIARKGYKILEVDVNMTHAETGRDLRGFIHRGKQFMHVSKVLARRLIMR</sequence>
<dbReference type="InterPro" id="IPR050256">
    <property type="entry name" value="Glycosyltransferase_2"/>
</dbReference>
<dbReference type="AlphaFoldDB" id="D5X7G5"/>
<dbReference type="PANTHER" id="PTHR48090:SF10">
    <property type="entry name" value="GLUCOSYL-3-PHOSPHOGLYCERATE SYNTHASE"/>
    <property type="match status" value="1"/>
</dbReference>
<dbReference type="Gene3D" id="3.90.550.10">
    <property type="entry name" value="Spore Coat Polysaccharide Biosynthesis Protein SpsA, Chain A"/>
    <property type="match status" value="1"/>
</dbReference>
<organism evidence="11 12">
    <name type="scientific">Thermincola potens (strain JR)</name>
    <dbReference type="NCBI Taxonomy" id="635013"/>
    <lineage>
        <taxon>Bacteria</taxon>
        <taxon>Bacillati</taxon>
        <taxon>Bacillota</taxon>
        <taxon>Clostridia</taxon>
        <taxon>Eubacteriales</taxon>
        <taxon>Thermincolaceae</taxon>
        <taxon>Thermincola</taxon>
    </lineage>
</organism>
<comment type="catalytic activity">
    <reaction evidence="8">
        <text>(2R)-3-phosphoglycerate + UDP-alpha-D-glucose = (2R)-2-O-(alpha-D-glucopyranosyl)-3-phospho-glycerate + UDP + H(+)</text>
        <dbReference type="Rhea" id="RHEA:31319"/>
        <dbReference type="ChEBI" id="CHEBI:15378"/>
        <dbReference type="ChEBI" id="CHEBI:58223"/>
        <dbReference type="ChEBI" id="CHEBI:58272"/>
        <dbReference type="ChEBI" id="CHEBI:58885"/>
        <dbReference type="ChEBI" id="CHEBI:62600"/>
        <dbReference type="EC" id="2.4.1.266"/>
    </reaction>
    <physiologicalReaction direction="left-to-right" evidence="8">
        <dbReference type="Rhea" id="RHEA:31320"/>
    </physiologicalReaction>
</comment>
<dbReference type="OrthoDB" id="9810303at2"/>
<keyword evidence="3" id="KW-0328">Glycosyltransferase</keyword>
<keyword evidence="12" id="KW-1185">Reference proteome</keyword>
<evidence type="ECO:0000256" key="3">
    <source>
        <dbReference type="ARBA" id="ARBA00022676"/>
    </source>
</evidence>
<evidence type="ECO:0000313" key="12">
    <source>
        <dbReference type="Proteomes" id="UP000002377"/>
    </source>
</evidence>
<dbReference type="KEGG" id="tjr:TherJR_1686"/>
<dbReference type="CAZy" id="GT2">
    <property type="family name" value="Glycosyltransferase Family 2"/>
</dbReference>
<dbReference type="Proteomes" id="UP000002377">
    <property type="component" value="Chromosome"/>
</dbReference>
<evidence type="ECO:0000256" key="6">
    <source>
        <dbReference type="ARBA" id="ARBA00039022"/>
    </source>
</evidence>
<dbReference type="EC" id="2.4.1.266" evidence="6"/>
<evidence type="ECO:0000256" key="8">
    <source>
        <dbReference type="ARBA" id="ARBA00048689"/>
    </source>
</evidence>
<dbReference type="GO" id="GO:0016757">
    <property type="term" value="F:glycosyltransferase activity"/>
    <property type="evidence" value="ECO:0007669"/>
    <property type="project" value="UniProtKB-KW"/>
</dbReference>
<keyword evidence="5" id="KW-0460">Magnesium</keyword>
<dbReference type="InterPro" id="IPR001173">
    <property type="entry name" value="Glyco_trans_2-like"/>
</dbReference>
<dbReference type="PANTHER" id="PTHR48090">
    <property type="entry name" value="UNDECAPRENYL-PHOSPHATE 4-DEOXY-4-FORMAMIDO-L-ARABINOSE TRANSFERASE-RELATED"/>
    <property type="match status" value="1"/>
</dbReference>
<evidence type="ECO:0000313" key="11">
    <source>
        <dbReference type="EMBL" id="ADG82535.1"/>
    </source>
</evidence>
<dbReference type="STRING" id="635013.TherJR_1686"/>
<dbReference type="RefSeq" id="WP_013120549.1">
    <property type="nucleotide sequence ID" value="NC_014152.1"/>
</dbReference>
<gene>
    <name evidence="11" type="ordered locus">TherJR_1686</name>
</gene>
<dbReference type="InterPro" id="IPR029044">
    <property type="entry name" value="Nucleotide-diphossugar_trans"/>
</dbReference>
<evidence type="ECO:0000256" key="4">
    <source>
        <dbReference type="ARBA" id="ARBA00022679"/>
    </source>
</evidence>
<dbReference type="eggNOG" id="COG1215">
    <property type="taxonomic scope" value="Bacteria"/>
</dbReference>
<evidence type="ECO:0000259" key="10">
    <source>
        <dbReference type="Pfam" id="PF00535"/>
    </source>
</evidence>
<evidence type="ECO:0000256" key="7">
    <source>
        <dbReference type="ARBA" id="ARBA00040894"/>
    </source>
</evidence>
<name>D5X7G5_THEPJ</name>
<feature type="domain" description="Glycosyltransferase 2-like" evidence="10">
    <location>
        <begin position="6"/>
        <end position="123"/>
    </location>
</feature>
<comment type="cofactor">
    <cofactor evidence="1">
        <name>Mg(2+)</name>
        <dbReference type="ChEBI" id="CHEBI:18420"/>
    </cofactor>
</comment>
<accession>D5X7G5</accession>
<evidence type="ECO:0000256" key="2">
    <source>
        <dbReference type="ARBA" id="ARBA00006739"/>
    </source>
</evidence>
<reference evidence="11 12" key="1">
    <citation type="submission" date="2010-05" db="EMBL/GenBank/DDBJ databases">
        <title>Complete sequence of Thermincola sp. JR.</title>
        <authorList>
            <consortium name="US DOE Joint Genome Institute"/>
            <person name="Lucas S."/>
            <person name="Copeland A."/>
            <person name="Lapidus A."/>
            <person name="Cheng J.-F."/>
            <person name="Bruce D."/>
            <person name="Goodwin L."/>
            <person name="Pitluck S."/>
            <person name="Chertkov O."/>
            <person name="Detter J.C."/>
            <person name="Han C."/>
            <person name="Tapia R."/>
            <person name="Land M."/>
            <person name="Hauser L."/>
            <person name="Kyrpides N."/>
            <person name="Mikhailova N."/>
            <person name="Hazen T.C."/>
            <person name="Woyke T."/>
        </authorList>
    </citation>
    <scope>NUCLEOTIDE SEQUENCE [LARGE SCALE GENOMIC DNA]</scope>
    <source>
        <strain evidence="11 12">JR</strain>
    </source>
</reference>
<dbReference type="SUPFAM" id="SSF53448">
    <property type="entry name" value="Nucleotide-diphospho-sugar transferases"/>
    <property type="match status" value="1"/>
</dbReference>
<evidence type="ECO:0000256" key="1">
    <source>
        <dbReference type="ARBA" id="ARBA00001946"/>
    </source>
</evidence>
<dbReference type="EMBL" id="CP002028">
    <property type="protein sequence ID" value="ADG82535.1"/>
    <property type="molecule type" value="Genomic_DNA"/>
</dbReference>
<protein>
    <recommendedName>
        <fullName evidence="7">Glucosyl-3-phosphoglycerate synthase</fullName>
        <ecNumber evidence="6">2.4.1.266</ecNumber>
    </recommendedName>
</protein>
<dbReference type="CDD" id="cd04179">
    <property type="entry name" value="DPM_DPG-synthase_like"/>
    <property type="match status" value="1"/>
</dbReference>